<keyword evidence="4" id="KW-1185">Reference proteome</keyword>
<dbReference type="EMBL" id="FP236843">
    <property type="protein sequence ID" value="CAX59649.1"/>
    <property type="molecule type" value="Genomic_DNA"/>
</dbReference>
<dbReference type="eggNOG" id="ENOG502ZV2K">
    <property type="taxonomic scope" value="Bacteria"/>
</dbReference>
<gene>
    <name evidence="3" type="ordered locus">EbC_21180</name>
</gene>
<protein>
    <recommendedName>
        <fullName evidence="1">Uncharacterized protein YicS</fullName>
    </recommendedName>
</protein>
<dbReference type="RefSeq" id="WP_013202139.1">
    <property type="nucleotide sequence ID" value="NC_014306.1"/>
</dbReference>
<reference evidence="3 4" key="1">
    <citation type="journal article" date="2010" name="BMC Genomics">
        <title>Genome comparison of the epiphytic bacteria Erwinia billingiae and E. tasmaniensis with the pear pathogen E. pyrifoliae.</title>
        <authorList>
            <person name="Kube M."/>
            <person name="Migdoll A.M."/>
            <person name="Gehring I."/>
            <person name="Heitmann K."/>
            <person name="Mayer Y."/>
            <person name="Kuhl H."/>
            <person name="Knaust F."/>
            <person name="Geider K."/>
            <person name="Reinhardt R."/>
        </authorList>
    </citation>
    <scope>NUCLEOTIDE SEQUENCE [LARGE SCALE GENOMIC DNA]</scope>
    <source>
        <strain evidence="3 4">Eb661</strain>
    </source>
</reference>
<evidence type="ECO:0000256" key="1">
    <source>
        <dbReference type="ARBA" id="ARBA00035681"/>
    </source>
</evidence>
<sequence>MNFRKTILAGVLFSLTASAVAAPYDDLAYALRQQKIINDLRSHCQIDPAIPDAKIKSTFLHDKQTESQILAVAAALRNKNNDAYGEAIDDIECPDIK</sequence>
<dbReference type="HOGENOM" id="CLU_159877_1_0_6"/>
<dbReference type="InterPro" id="IPR048144">
    <property type="entry name" value="YicS_fam"/>
</dbReference>
<keyword evidence="2" id="KW-0732">Signal</keyword>
<evidence type="ECO:0000313" key="4">
    <source>
        <dbReference type="Proteomes" id="UP000008793"/>
    </source>
</evidence>
<dbReference type="NCBIfam" id="NF041639">
    <property type="entry name" value="YicS_fam"/>
    <property type="match status" value="1"/>
</dbReference>
<dbReference type="AlphaFoldDB" id="D8MS42"/>
<evidence type="ECO:0000313" key="3">
    <source>
        <dbReference type="EMBL" id="CAX59649.1"/>
    </source>
</evidence>
<dbReference type="Proteomes" id="UP000008793">
    <property type="component" value="Chromosome"/>
</dbReference>
<accession>D8MS42</accession>
<evidence type="ECO:0000256" key="2">
    <source>
        <dbReference type="SAM" id="SignalP"/>
    </source>
</evidence>
<dbReference type="GeneID" id="90512136"/>
<dbReference type="STRING" id="634500.EbC_21180"/>
<name>D8MS42_ERWBE</name>
<dbReference type="KEGG" id="ebi:EbC_21180"/>
<feature type="signal peptide" evidence="2">
    <location>
        <begin position="1"/>
        <end position="21"/>
    </location>
</feature>
<feature type="chain" id="PRO_5003118155" description="Uncharacterized protein YicS" evidence="2">
    <location>
        <begin position="22"/>
        <end position="97"/>
    </location>
</feature>
<organism evidence="4">
    <name type="scientific">Erwinia billingiae (strain Eb661)</name>
    <dbReference type="NCBI Taxonomy" id="634500"/>
    <lineage>
        <taxon>Bacteria</taxon>
        <taxon>Pseudomonadati</taxon>
        <taxon>Pseudomonadota</taxon>
        <taxon>Gammaproteobacteria</taxon>
        <taxon>Enterobacterales</taxon>
        <taxon>Erwiniaceae</taxon>
        <taxon>Erwinia</taxon>
    </lineage>
</organism>
<proteinExistence type="predicted"/>